<dbReference type="Proteomes" id="UP000095552">
    <property type="component" value="Unassembled WGS sequence"/>
</dbReference>
<organism evidence="2 3">
    <name type="scientific">Roseivirga misakiensis</name>
    <dbReference type="NCBI Taxonomy" id="1563681"/>
    <lineage>
        <taxon>Bacteria</taxon>
        <taxon>Pseudomonadati</taxon>
        <taxon>Bacteroidota</taxon>
        <taxon>Cytophagia</taxon>
        <taxon>Cytophagales</taxon>
        <taxon>Roseivirgaceae</taxon>
        <taxon>Roseivirga</taxon>
    </lineage>
</organism>
<feature type="chain" id="PRO_5009185919" evidence="1">
    <location>
        <begin position="24"/>
        <end position="158"/>
    </location>
</feature>
<dbReference type="OrthoDB" id="344729at2"/>
<evidence type="ECO:0000313" key="3">
    <source>
        <dbReference type="Proteomes" id="UP000095552"/>
    </source>
</evidence>
<dbReference type="EMBL" id="MDGQ01000004">
    <property type="protein sequence ID" value="OEK05971.1"/>
    <property type="molecule type" value="Genomic_DNA"/>
</dbReference>
<evidence type="ECO:0000313" key="2">
    <source>
        <dbReference type="EMBL" id="OEK05971.1"/>
    </source>
</evidence>
<accession>A0A1E5T3R0</accession>
<keyword evidence="1" id="KW-0732">Signal</keyword>
<comment type="caution">
    <text evidence="2">The sequence shown here is derived from an EMBL/GenBank/DDBJ whole genome shotgun (WGS) entry which is preliminary data.</text>
</comment>
<proteinExistence type="predicted"/>
<dbReference type="RefSeq" id="WP_069834890.1">
    <property type="nucleotide sequence ID" value="NZ_MDGQ01000004.1"/>
</dbReference>
<sequence>MRRSLTLSILSLSFFMVALSAKAQNQSYDTKHYNLKKGLAIQGYDPVAYFTENKAVEGDEKISVKINGVTYYFSSEANKQLFVKSPSKYEPEYGGYCAYAMATGDKVRIDPETFKIVDNKLYLFYNFRFTNTLKSWNKDESNLLPKAEREWGKIIGGK</sequence>
<dbReference type="STRING" id="1563681.BFP71_06540"/>
<name>A0A1E5T3R0_9BACT</name>
<protein>
    <submittedName>
        <fullName evidence="2">YHS domain protein</fullName>
    </submittedName>
</protein>
<dbReference type="NCBIfam" id="NF041384">
    <property type="entry name" value="YHS_seleno_dom"/>
    <property type="match status" value="1"/>
</dbReference>
<dbReference type="AlphaFoldDB" id="A0A1E5T3R0"/>
<gene>
    <name evidence="2" type="ORF">BFP71_06540</name>
</gene>
<feature type="signal peptide" evidence="1">
    <location>
        <begin position="1"/>
        <end position="23"/>
    </location>
</feature>
<evidence type="ECO:0000256" key="1">
    <source>
        <dbReference type="SAM" id="SignalP"/>
    </source>
</evidence>
<keyword evidence="3" id="KW-1185">Reference proteome</keyword>
<reference evidence="2 3" key="1">
    <citation type="submission" date="2016-08" db="EMBL/GenBank/DDBJ databases">
        <title>Draft genome of Fabibacter sp. strain SK-8.</title>
        <authorList>
            <person name="Wong S.-K."/>
            <person name="Hamasaki K."/>
            <person name="Yoshizawa S."/>
        </authorList>
    </citation>
    <scope>NUCLEOTIDE SEQUENCE [LARGE SCALE GENOMIC DNA]</scope>
    <source>
        <strain evidence="2 3">SK-8</strain>
    </source>
</reference>